<dbReference type="EMBL" id="AVOT02001023">
    <property type="protein sequence ID" value="MBW0465383.1"/>
    <property type="molecule type" value="Genomic_DNA"/>
</dbReference>
<dbReference type="GO" id="GO:0019783">
    <property type="term" value="F:ubiquitin-like protein peptidase activity"/>
    <property type="evidence" value="ECO:0007669"/>
    <property type="project" value="UniProtKB-ARBA"/>
</dbReference>
<evidence type="ECO:0000256" key="1">
    <source>
        <dbReference type="ARBA" id="ARBA00022801"/>
    </source>
</evidence>
<comment type="caution">
    <text evidence="4">The sequence shown here is derived from an EMBL/GenBank/DDBJ whole genome shotgun (WGS) entry which is preliminary data.</text>
</comment>
<feature type="domain" description="UFSP1/2/DUB catalytic" evidence="3">
    <location>
        <begin position="121"/>
        <end position="284"/>
    </location>
</feature>
<gene>
    <name evidence="4" type="ORF">O181_005098</name>
</gene>
<dbReference type="InterPro" id="IPR012462">
    <property type="entry name" value="UFSP1/2_DUB_cat"/>
</dbReference>
<dbReference type="AlphaFoldDB" id="A0A9Q3GF75"/>
<evidence type="ECO:0000313" key="4">
    <source>
        <dbReference type="EMBL" id="MBW0465383.1"/>
    </source>
</evidence>
<name>A0A9Q3GF75_9BASI</name>
<proteinExistence type="predicted"/>
<dbReference type="Proteomes" id="UP000765509">
    <property type="component" value="Unassembled WGS sequence"/>
</dbReference>
<feature type="region of interest" description="Disordered" evidence="2">
    <location>
        <begin position="1"/>
        <end position="26"/>
    </location>
</feature>
<dbReference type="OrthoDB" id="288987at2759"/>
<dbReference type="PANTHER" id="PTHR48153">
    <property type="entry name" value="UFM1-SPECIFIC PROTEASE 2"/>
    <property type="match status" value="1"/>
</dbReference>
<evidence type="ECO:0000259" key="3">
    <source>
        <dbReference type="Pfam" id="PF07910"/>
    </source>
</evidence>
<keyword evidence="1" id="KW-0378">Hydrolase</keyword>
<dbReference type="PANTHER" id="PTHR48153:SF4">
    <property type="entry name" value="UBIQUITIN CARBOXYL-TERMINAL HYDROLASE MUG105"/>
    <property type="match status" value="1"/>
</dbReference>
<accession>A0A9Q3GF75</accession>
<sequence length="397" mass="44270">MIIQTKTLKVHPQQEEPEQNSKLINPRHQPGTAFIPIILRHLLIQSVSSPSNHSAILSTHHVLHIRSTTSKTALGDRDWMWGCGYRNIQMVFSAIRHRPNYSSLLANHPLLTANFNPKGSSSLQTHHQTFHSPQLAQIPSISTLQHLIEDAWRAGFDPEGAADFGGSLINKKKWIGTTEAFVALARLGIRVRIVDFPQPSGPDGLHIKLFEWVQNYFSSPELAFGDHGSDSQLMSKDCRIKLTHKLPLYFQHSGHSRTIIGVETDNQGIQNFLILDPAKSISTPIKTASQLIRSIADSNSSASSFELADLFGRSLPVPQVSSPSNSYLSSKRVKSIVGSFQASFGSTLHPELLSPYRISLKALSRKRQYQILCVDDALPIPPQEQVNWHIIRSTRIE</sequence>
<evidence type="ECO:0000313" key="5">
    <source>
        <dbReference type="Proteomes" id="UP000765509"/>
    </source>
</evidence>
<dbReference type="Gene3D" id="3.90.70.130">
    <property type="match status" value="1"/>
</dbReference>
<keyword evidence="5" id="KW-1185">Reference proteome</keyword>
<dbReference type="Pfam" id="PF07910">
    <property type="entry name" value="Peptidase_C78"/>
    <property type="match status" value="1"/>
</dbReference>
<evidence type="ECO:0000256" key="2">
    <source>
        <dbReference type="SAM" id="MobiDB-lite"/>
    </source>
</evidence>
<reference evidence="4" key="1">
    <citation type="submission" date="2021-03" db="EMBL/GenBank/DDBJ databases">
        <title>Draft genome sequence of rust myrtle Austropuccinia psidii MF-1, a brazilian biotype.</title>
        <authorList>
            <person name="Quecine M.C."/>
            <person name="Pachon D.M.R."/>
            <person name="Bonatelli M.L."/>
            <person name="Correr F.H."/>
            <person name="Franceschini L.M."/>
            <person name="Leite T.F."/>
            <person name="Margarido G.R.A."/>
            <person name="Almeida C.A."/>
            <person name="Ferrarezi J.A."/>
            <person name="Labate C.A."/>
        </authorList>
    </citation>
    <scope>NUCLEOTIDE SEQUENCE</scope>
    <source>
        <strain evidence="4">MF-1</strain>
    </source>
</reference>
<organism evidence="4 5">
    <name type="scientific">Austropuccinia psidii MF-1</name>
    <dbReference type="NCBI Taxonomy" id="1389203"/>
    <lineage>
        <taxon>Eukaryota</taxon>
        <taxon>Fungi</taxon>
        <taxon>Dikarya</taxon>
        <taxon>Basidiomycota</taxon>
        <taxon>Pucciniomycotina</taxon>
        <taxon>Pucciniomycetes</taxon>
        <taxon>Pucciniales</taxon>
        <taxon>Sphaerophragmiaceae</taxon>
        <taxon>Austropuccinia</taxon>
    </lineage>
</organism>
<protein>
    <recommendedName>
        <fullName evidence="3">UFSP1/2/DUB catalytic domain-containing protein</fullName>
    </recommendedName>
</protein>